<dbReference type="PANTHER" id="PTHR11274">
    <property type="entry name" value="RAD25/XP-B DNA REPAIR HELICASE"/>
    <property type="match status" value="1"/>
</dbReference>
<dbReference type="GO" id="GO:0005524">
    <property type="term" value="F:ATP binding"/>
    <property type="evidence" value="ECO:0007669"/>
    <property type="project" value="UniProtKB-KW"/>
</dbReference>
<dbReference type="InterPro" id="IPR001650">
    <property type="entry name" value="Helicase_C-like"/>
</dbReference>
<evidence type="ECO:0000313" key="6">
    <source>
        <dbReference type="EMBL" id="AXQ62731.1"/>
    </source>
</evidence>
<protein>
    <submittedName>
        <fullName evidence="6">Putative HKD family nuclease</fullName>
    </submittedName>
</protein>
<dbReference type="Gene3D" id="3.40.50.300">
    <property type="entry name" value="P-loop containing nucleotide triphosphate hydrolases"/>
    <property type="match status" value="2"/>
</dbReference>
<evidence type="ECO:0000256" key="1">
    <source>
        <dbReference type="ARBA" id="ARBA00022741"/>
    </source>
</evidence>
<evidence type="ECO:0000256" key="2">
    <source>
        <dbReference type="ARBA" id="ARBA00022801"/>
    </source>
</evidence>
<evidence type="ECO:0000256" key="3">
    <source>
        <dbReference type="ARBA" id="ARBA00022806"/>
    </source>
</evidence>
<evidence type="ECO:0000256" key="4">
    <source>
        <dbReference type="ARBA" id="ARBA00022840"/>
    </source>
</evidence>
<proteinExistence type="predicted"/>
<gene>
    <name evidence="6" type="ORF">crAss001_88</name>
</gene>
<dbReference type="GO" id="GO:0004386">
    <property type="term" value="F:helicase activity"/>
    <property type="evidence" value="ECO:0007669"/>
    <property type="project" value="UniProtKB-KW"/>
</dbReference>
<dbReference type="GO" id="GO:0016787">
    <property type="term" value="F:hydrolase activity"/>
    <property type="evidence" value="ECO:0007669"/>
    <property type="project" value="UniProtKB-KW"/>
</dbReference>
<sequence length="391" mass="45957">MNREQAQEEIMNIKSNSILCELPTSFGKSKIGIDLALRDNPSSILIVIPRLVLINNWKEEFIKWGLEPWLERVQFSTYVGLNKHVEEEWDCVIFDEVQHMSERCREFVSTMKIHHSIMLSATVTRDMKWELSQLFPDFQCYTVKMKEAIDNEILPDPRVFLIPLELDNTHAVHTIIEHPKAKIIKECLYKDRWSYLRDKSIQVHIKCTELQYVIELGSKIEFWKRQYMRTRNEGVKTKWLFLAGQRLKFLSQLKNPIILSLLEKLKLERVLTFCSSIEQTEILGENCINSKNKESSMVLDMFNHKELDHITACNMLNEGMNLVDCRVGLYANLNSSDIIIKQRLGRILRHKDPIIIIPYFSGTREEELVEKMLEDYNPELVVKTNLNEIKV</sequence>
<dbReference type="PROSITE" id="PS51192">
    <property type="entry name" value="HELICASE_ATP_BIND_1"/>
    <property type="match status" value="1"/>
</dbReference>
<name>A0A385DTM2_BPCA1</name>
<dbReference type="Pfam" id="PF00271">
    <property type="entry name" value="Helicase_C"/>
    <property type="match status" value="1"/>
</dbReference>
<keyword evidence="3" id="KW-0347">Helicase</keyword>
<dbReference type="PANTHER" id="PTHR11274:SF0">
    <property type="entry name" value="GENERAL TRANSCRIPTION AND DNA REPAIR FACTOR IIH HELICASE SUBUNIT XPB"/>
    <property type="match status" value="1"/>
</dbReference>
<keyword evidence="1" id="KW-0547">Nucleotide-binding</keyword>
<organism evidence="6 7">
    <name type="scientific">Bacteroides phage crAss001</name>
    <name type="common">Bacteroides phage PhiCrAss001</name>
    <dbReference type="NCBI Taxonomy" id="2301731"/>
    <lineage>
        <taxon>Viruses</taxon>
        <taxon>Duplodnaviria</taxon>
        <taxon>Heunggongvirae</taxon>
        <taxon>Uroviricota</taxon>
        <taxon>Caudoviricetes</taxon>
        <taxon>Crassvirales</taxon>
        <taxon>Steigviridae</taxon>
        <taxon>Asinivirinae</taxon>
        <taxon>Kehishuvirus</taxon>
        <taxon>Kehishuvirus primarius</taxon>
    </lineage>
</organism>
<evidence type="ECO:0000313" key="7">
    <source>
        <dbReference type="Proteomes" id="UP000262320"/>
    </source>
</evidence>
<accession>A0A385DTM2</accession>
<dbReference type="SUPFAM" id="SSF52540">
    <property type="entry name" value="P-loop containing nucleoside triphosphate hydrolases"/>
    <property type="match status" value="1"/>
</dbReference>
<organismHost>
    <name type="scientific">Bacteroides intestinalis</name>
    <dbReference type="NCBI Taxonomy" id="329854"/>
</organismHost>
<evidence type="ECO:0000259" key="5">
    <source>
        <dbReference type="PROSITE" id="PS51192"/>
    </source>
</evidence>
<feature type="domain" description="Helicase ATP-binding" evidence="5">
    <location>
        <begin position="9"/>
        <end position="141"/>
    </location>
</feature>
<dbReference type="InterPro" id="IPR027417">
    <property type="entry name" value="P-loop_NTPase"/>
</dbReference>
<dbReference type="EMBL" id="MH675552">
    <property type="protein sequence ID" value="AXQ62731.1"/>
    <property type="molecule type" value="Genomic_DNA"/>
</dbReference>
<keyword evidence="7" id="KW-1185">Reference proteome</keyword>
<keyword evidence="2" id="KW-0378">Hydrolase</keyword>
<reference evidence="6 7" key="1">
    <citation type="submission" date="2018-07" db="EMBL/GenBank/DDBJ databases">
        <title>PhiCrAss001, a member of the most abundant bacteriophage family in the human gut, infects Bacteroides.</title>
        <authorList>
            <person name="Shkoporov A.N."/>
            <person name="Khokhlova E.V."/>
            <person name="Fitzgerald C.B."/>
            <person name="Stockdale S.R."/>
            <person name="Draper L.A."/>
            <person name="Ross R.P."/>
            <person name="Hill C."/>
        </authorList>
    </citation>
    <scope>NUCLEOTIDE SEQUENCE [LARGE SCALE GENOMIC DNA]</scope>
    <source>
        <strain evidence="7">crAss001</strain>
    </source>
</reference>
<dbReference type="Proteomes" id="UP000262320">
    <property type="component" value="Segment"/>
</dbReference>
<keyword evidence="4" id="KW-0067">ATP-binding</keyword>
<dbReference type="InterPro" id="IPR014001">
    <property type="entry name" value="Helicase_ATP-bd"/>
</dbReference>
<dbReference type="InterPro" id="IPR050615">
    <property type="entry name" value="ATP-dep_DNA_Helicase"/>
</dbReference>